<reference evidence="1 2" key="1">
    <citation type="submission" date="2007-06" db="EMBL/GenBank/DDBJ databases">
        <authorList>
            <person name="Shimkets L."/>
            <person name="Ferriera S."/>
            <person name="Johnson J."/>
            <person name="Kravitz S."/>
            <person name="Beeson K."/>
            <person name="Sutton G."/>
            <person name="Rogers Y.-H."/>
            <person name="Friedman R."/>
            <person name="Frazier M."/>
            <person name="Venter J.C."/>
        </authorList>
    </citation>
    <scope>NUCLEOTIDE SEQUENCE [LARGE SCALE GENOMIC DNA]</scope>
    <source>
        <strain evidence="1 2">SIR-1</strain>
    </source>
</reference>
<evidence type="ECO:0000313" key="2">
    <source>
        <dbReference type="Proteomes" id="UP000005801"/>
    </source>
</evidence>
<organism evidence="1 2">
    <name type="scientific">Plesiocystis pacifica SIR-1</name>
    <dbReference type="NCBI Taxonomy" id="391625"/>
    <lineage>
        <taxon>Bacteria</taxon>
        <taxon>Pseudomonadati</taxon>
        <taxon>Myxococcota</taxon>
        <taxon>Polyangia</taxon>
        <taxon>Nannocystales</taxon>
        <taxon>Nannocystaceae</taxon>
        <taxon>Plesiocystis</taxon>
    </lineage>
</organism>
<dbReference type="SUPFAM" id="SSF53300">
    <property type="entry name" value="vWA-like"/>
    <property type="match status" value="1"/>
</dbReference>
<accession>A6G2C6</accession>
<protein>
    <submittedName>
        <fullName evidence="1">Putative lipoprotein</fullName>
    </submittedName>
</protein>
<dbReference type="STRING" id="391625.PPSIR1_22516"/>
<dbReference type="AlphaFoldDB" id="A6G2C6"/>
<dbReference type="EMBL" id="ABCS01000015">
    <property type="protein sequence ID" value="EDM79863.1"/>
    <property type="molecule type" value="Genomic_DNA"/>
</dbReference>
<keyword evidence="2" id="KW-1185">Reference proteome</keyword>
<comment type="caution">
    <text evidence="1">The sequence shown here is derived from an EMBL/GenBank/DDBJ whole genome shotgun (WGS) entry which is preliminary data.</text>
</comment>
<dbReference type="eggNOG" id="COG1470">
    <property type="taxonomic scope" value="Bacteria"/>
</dbReference>
<gene>
    <name evidence="1" type="ORF">PPSIR1_22516</name>
</gene>
<dbReference type="Gene3D" id="3.40.50.410">
    <property type="entry name" value="von Willebrand factor, type A domain"/>
    <property type="match status" value="1"/>
</dbReference>
<name>A6G2C6_9BACT</name>
<proteinExistence type="predicted"/>
<dbReference type="Proteomes" id="UP000005801">
    <property type="component" value="Unassembled WGS sequence"/>
</dbReference>
<dbReference type="InterPro" id="IPR036465">
    <property type="entry name" value="vWFA_dom_sf"/>
</dbReference>
<keyword evidence="1" id="KW-0449">Lipoprotein</keyword>
<sequence>MLWVRGVSAKSLNSLVRPSNLSAFALLTFAGVVASGCNAHDLKGVEIEGSSVSTNSLPLDVNRKVDVLLVLDNSGSMGEEQANLAANFGPVIERLEEVGADYRIGITTTDIGGHSCEGQATGGSLHLSSCLDRPGTFTFNGNDQFAAACEAHCQLSGEELEIRPTEGCGDSEEAARPWIQSYNGVSNLPEGVTTLDAFQCFAPQGISGCGWESPLEAMARALENMHNPDRPEYGFLRDDALLAVVVVTDEVDCSYNPEHADALFLDGAFFADGVSYATSAACWNAGTDCEGESPYASCSDASYDASGNPTEDRDAAVLRPVDHYVELLEGVAAQKTSGREVLVSVIAGVPLGYQDGEAIVYADSPDNSTQELFGIGDGCSNVVNGEVQTAVPPVRLVSFASAFPSAFKDELNLYSVCSEDYTPALEDIVANITVELPPACYGDCVKDIDASTEELDYNCNVYQDTSSGSEQLPECERDGMGGHELPAGADACWIAHTGDDLDPQCQVEGQNLEFELVRRSGVEVPCDAVVSAACELSTLDAEACQW</sequence>
<evidence type="ECO:0000313" key="1">
    <source>
        <dbReference type="EMBL" id="EDM79863.1"/>
    </source>
</evidence>